<dbReference type="InterPro" id="IPR023614">
    <property type="entry name" value="Porin_dom_sf"/>
</dbReference>
<gene>
    <name evidence="2" type="ORF">ENR23_09535</name>
</gene>
<reference evidence="2" key="1">
    <citation type="journal article" date="2020" name="mSystems">
        <title>Genome- and Community-Level Interaction Insights into Carbon Utilization and Element Cycling Functions of Hydrothermarchaeota in Hydrothermal Sediment.</title>
        <authorList>
            <person name="Zhou Z."/>
            <person name="Liu Y."/>
            <person name="Xu W."/>
            <person name="Pan J."/>
            <person name="Luo Z.H."/>
            <person name="Li M."/>
        </authorList>
    </citation>
    <scope>NUCLEOTIDE SEQUENCE [LARGE SCALE GENOMIC DNA]</scope>
    <source>
        <strain evidence="2">SpSt-381</strain>
    </source>
</reference>
<evidence type="ECO:0000313" key="2">
    <source>
        <dbReference type="EMBL" id="HGZ43651.1"/>
    </source>
</evidence>
<evidence type="ECO:0000256" key="1">
    <source>
        <dbReference type="SAM" id="Coils"/>
    </source>
</evidence>
<dbReference type="InterPro" id="IPR010870">
    <property type="entry name" value="Porin_O/P"/>
</dbReference>
<comment type="caution">
    <text evidence="2">The sequence shown here is derived from an EMBL/GenBank/DDBJ whole genome shotgun (WGS) entry which is preliminary data.</text>
</comment>
<accession>A0A832I2L9</accession>
<dbReference type="Gene3D" id="2.40.160.10">
    <property type="entry name" value="Porin"/>
    <property type="match status" value="1"/>
</dbReference>
<evidence type="ECO:0008006" key="3">
    <source>
        <dbReference type="Google" id="ProtNLM"/>
    </source>
</evidence>
<organism evidence="2">
    <name type="scientific">Eiseniibacteriota bacterium</name>
    <dbReference type="NCBI Taxonomy" id="2212470"/>
    <lineage>
        <taxon>Bacteria</taxon>
        <taxon>Candidatus Eiseniibacteriota</taxon>
    </lineage>
</organism>
<dbReference type="SUPFAM" id="SSF56935">
    <property type="entry name" value="Porins"/>
    <property type="match status" value="1"/>
</dbReference>
<name>A0A832I2L9_UNCEI</name>
<keyword evidence="1" id="KW-0175">Coiled coil</keyword>
<protein>
    <recommendedName>
        <fullName evidence="3">Porin</fullName>
    </recommendedName>
</protein>
<feature type="coiled-coil region" evidence="1">
    <location>
        <begin position="40"/>
        <end position="67"/>
    </location>
</feature>
<proteinExistence type="predicted"/>
<sequence>MAECRGVVVRVHIQAGTALLTITLLAVPAARALALDAAATDELAERVRRLEGALEGMTEQVQTMQGDVDKLRKFKFSGYVQARWETGEAKADTVQVAGSGPTLTPANNERFSIRRGRFKLTYDSAPLSQAVVYLDGSTSGSSISVRLLEAYVTLFDPWTPLKRHALTIGQFNLPFGYEIERSSAARELPERSRAENVLFPGERDRGVKLHSQWTERFETAVGIFNGPGISSAEYPTADPNRHKDLVARARWSQGVVDAAISFLDGRQLTALTGPDAHTDKRRIGVDAQVYYQVPVVGGGSLKAEWYGGHEVNPDSVKTLVTSAPGGGAPRLLRAGADAEHLATDVAGWYVMAVQNLGERFQVAARFDAWDPNTDRDHDEYERWSLAGHWFYDGFTRVTVAYDAPATERLQGGRWTDPRDNLWTVQVQHRF</sequence>
<dbReference type="EMBL" id="DSQF01000019">
    <property type="protein sequence ID" value="HGZ43651.1"/>
    <property type="molecule type" value="Genomic_DNA"/>
</dbReference>
<dbReference type="AlphaFoldDB" id="A0A832I2L9"/>
<dbReference type="Pfam" id="PF07396">
    <property type="entry name" value="Porin_O_P"/>
    <property type="match status" value="1"/>
</dbReference>